<feature type="transmembrane region" description="Helical" evidence="1">
    <location>
        <begin position="56"/>
        <end position="75"/>
    </location>
</feature>
<proteinExistence type="predicted"/>
<comment type="caution">
    <text evidence="2">The sequence shown here is derived from an EMBL/GenBank/DDBJ whole genome shotgun (WGS) entry which is preliminary data.</text>
</comment>
<keyword evidence="1" id="KW-0812">Transmembrane</keyword>
<evidence type="ECO:0000313" key="2">
    <source>
        <dbReference type="EMBL" id="MEQ2243060.1"/>
    </source>
</evidence>
<reference evidence="2 3" key="1">
    <citation type="submission" date="2021-06" db="EMBL/GenBank/DDBJ databases">
        <authorList>
            <person name="Palmer J.M."/>
        </authorList>
    </citation>
    <scope>NUCLEOTIDE SEQUENCE [LARGE SCALE GENOMIC DNA]</scope>
    <source>
        <strain evidence="3">if_2019</strain>
        <tissue evidence="2">Muscle</tissue>
    </source>
</reference>
<keyword evidence="1" id="KW-1133">Transmembrane helix</keyword>
<evidence type="ECO:0000256" key="1">
    <source>
        <dbReference type="SAM" id="Phobius"/>
    </source>
</evidence>
<keyword evidence="3" id="KW-1185">Reference proteome</keyword>
<gene>
    <name evidence="2" type="ORF">ILYODFUR_003149</name>
</gene>
<organism evidence="2 3">
    <name type="scientific">Ilyodon furcidens</name>
    <name type="common">goldbreast splitfin</name>
    <dbReference type="NCBI Taxonomy" id="33524"/>
    <lineage>
        <taxon>Eukaryota</taxon>
        <taxon>Metazoa</taxon>
        <taxon>Chordata</taxon>
        <taxon>Craniata</taxon>
        <taxon>Vertebrata</taxon>
        <taxon>Euteleostomi</taxon>
        <taxon>Actinopterygii</taxon>
        <taxon>Neopterygii</taxon>
        <taxon>Teleostei</taxon>
        <taxon>Neoteleostei</taxon>
        <taxon>Acanthomorphata</taxon>
        <taxon>Ovalentaria</taxon>
        <taxon>Atherinomorphae</taxon>
        <taxon>Cyprinodontiformes</taxon>
        <taxon>Goodeidae</taxon>
        <taxon>Ilyodon</taxon>
    </lineage>
</organism>
<dbReference type="Proteomes" id="UP001482620">
    <property type="component" value="Unassembled WGS sequence"/>
</dbReference>
<keyword evidence="1" id="KW-0472">Membrane</keyword>
<feature type="transmembrane region" description="Helical" evidence="1">
    <location>
        <begin position="25"/>
        <end position="44"/>
    </location>
</feature>
<sequence>MFIVDSSLDKAIEVSSVATCYLCHLFSSQIVILAQHFSVWLFLSQMNPLIKTLLPLMLYFFFTTGNPAGPVFFLLSSCPLNSKVVVADDCSSGYPSLTGSLLFQFPHMGVSCALYNLFVICWHNKRHLTVLKYN</sequence>
<name>A0ABV0UCY7_9TELE</name>
<evidence type="ECO:0000313" key="3">
    <source>
        <dbReference type="Proteomes" id="UP001482620"/>
    </source>
</evidence>
<accession>A0ABV0UCY7</accession>
<dbReference type="EMBL" id="JAHRIQ010069671">
    <property type="protein sequence ID" value="MEQ2243060.1"/>
    <property type="molecule type" value="Genomic_DNA"/>
</dbReference>
<protein>
    <submittedName>
        <fullName evidence="2">Uncharacterized protein</fullName>
    </submittedName>
</protein>